<reference evidence="1 2" key="1">
    <citation type="submission" date="2016-09" db="EMBL/GenBank/DDBJ databases">
        <title>Desulfuribacillus arsenicus sp. nov., an obligately anaerobic, dissimilatory arsenic- and antimonate-reducing bacterium isolated from anoxic sediments.</title>
        <authorList>
            <person name="Abin C.A."/>
            <person name="Hollibaugh J.T."/>
        </authorList>
    </citation>
    <scope>NUCLEOTIDE SEQUENCE [LARGE SCALE GENOMIC DNA]</scope>
    <source>
        <strain evidence="1 2">MLFW-2</strain>
    </source>
</reference>
<sequence>MNNCSNSKVQYYQIYFDESNKIESNPNTIYSFYGALGIDQHSATKLESEVQSFLGKNELHFVDFTSDTLIDRYYNVLSTALKKNIKINVIMLVNISVLKSSKYLNLKLNDIRNLFYIKIPERLIYGITRDIETNNANAQPTNIYIDKSAEYTALLLNSKIKDQLNAQSAYRNLKYIINEVTDHDSKDNIFLQIIDNLLGITSFVIEQKYSNNSIASKVKSELIYRLIHTGLKDMQDKIRIFVWNMDSQLVEVSYSKYLNDFLLHKNNYDNKEMFKLKTIIDNNPNALESFYLKEMGYANSRLKTLRGYINELEGRARTFSKDKRS</sequence>
<dbReference type="OrthoDB" id="2567918at2"/>
<name>A0A1E5L7N9_9FIRM</name>
<proteinExistence type="predicted"/>
<evidence type="ECO:0008006" key="3">
    <source>
        <dbReference type="Google" id="ProtNLM"/>
    </source>
</evidence>
<dbReference type="Proteomes" id="UP000095255">
    <property type="component" value="Unassembled WGS sequence"/>
</dbReference>
<gene>
    <name evidence="1" type="ORF">BHU72_14660</name>
</gene>
<dbReference type="Pfam" id="PF12686">
    <property type="entry name" value="DUF3800"/>
    <property type="match status" value="1"/>
</dbReference>
<organism evidence="1 2">
    <name type="scientific">Desulfuribacillus stibiiarsenatis</name>
    <dbReference type="NCBI Taxonomy" id="1390249"/>
    <lineage>
        <taxon>Bacteria</taxon>
        <taxon>Bacillati</taxon>
        <taxon>Bacillota</taxon>
        <taxon>Desulfuribacillia</taxon>
        <taxon>Desulfuribacillales</taxon>
        <taxon>Desulfuribacillaceae</taxon>
        <taxon>Desulfuribacillus</taxon>
    </lineage>
</organism>
<dbReference type="RefSeq" id="WP_069701590.1">
    <property type="nucleotide sequence ID" value="NZ_MJAT01000008.1"/>
</dbReference>
<comment type="caution">
    <text evidence="1">The sequence shown here is derived from an EMBL/GenBank/DDBJ whole genome shotgun (WGS) entry which is preliminary data.</text>
</comment>
<accession>A0A1E5L7N9</accession>
<dbReference type="InterPro" id="IPR024524">
    <property type="entry name" value="DUF3800"/>
</dbReference>
<evidence type="ECO:0000313" key="1">
    <source>
        <dbReference type="EMBL" id="OEH86068.1"/>
    </source>
</evidence>
<dbReference type="EMBL" id="MJAT01000008">
    <property type="protein sequence ID" value="OEH86068.1"/>
    <property type="molecule type" value="Genomic_DNA"/>
</dbReference>
<dbReference type="AlphaFoldDB" id="A0A1E5L7N9"/>
<evidence type="ECO:0000313" key="2">
    <source>
        <dbReference type="Proteomes" id="UP000095255"/>
    </source>
</evidence>
<dbReference type="STRING" id="1390249.BHU72_14660"/>
<keyword evidence="2" id="KW-1185">Reference proteome</keyword>
<protein>
    <recommendedName>
        <fullName evidence="3">DUF3800 domain-containing protein</fullName>
    </recommendedName>
</protein>